<dbReference type="Proteomes" id="UP001501509">
    <property type="component" value="Unassembled WGS sequence"/>
</dbReference>
<feature type="compositionally biased region" description="Polar residues" evidence="2">
    <location>
        <begin position="26"/>
        <end position="41"/>
    </location>
</feature>
<name>A0ABN3Q585_9ACTN</name>
<feature type="coiled-coil region" evidence="1">
    <location>
        <begin position="88"/>
        <end position="116"/>
    </location>
</feature>
<keyword evidence="4" id="KW-1185">Reference proteome</keyword>
<feature type="region of interest" description="Disordered" evidence="2">
    <location>
        <begin position="22"/>
        <end position="56"/>
    </location>
</feature>
<comment type="caution">
    <text evidence="3">The sequence shown here is derived from an EMBL/GenBank/DDBJ whole genome shotgun (WGS) entry which is preliminary data.</text>
</comment>
<evidence type="ECO:0000256" key="2">
    <source>
        <dbReference type="SAM" id="MobiDB-lite"/>
    </source>
</evidence>
<proteinExistence type="predicted"/>
<evidence type="ECO:0000313" key="4">
    <source>
        <dbReference type="Proteomes" id="UP001501509"/>
    </source>
</evidence>
<gene>
    <name evidence="3" type="ORF">GCM10010411_60570</name>
</gene>
<keyword evidence="1" id="KW-0175">Coiled coil</keyword>
<reference evidence="3 4" key="1">
    <citation type="journal article" date="2019" name="Int. J. Syst. Evol. Microbiol.">
        <title>The Global Catalogue of Microorganisms (GCM) 10K type strain sequencing project: providing services to taxonomists for standard genome sequencing and annotation.</title>
        <authorList>
            <consortium name="The Broad Institute Genomics Platform"/>
            <consortium name="The Broad Institute Genome Sequencing Center for Infectious Disease"/>
            <person name="Wu L."/>
            <person name="Ma J."/>
        </authorList>
    </citation>
    <scope>NUCLEOTIDE SEQUENCE [LARGE SCALE GENOMIC DNA]</scope>
    <source>
        <strain evidence="3 4">JCM 6833</strain>
    </source>
</reference>
<organism evidence="3 4">
    <name type="scientific">Actinomadura fulvescens</name>
    <dbReference type="NCBI Taxonomy" id="46160"/>
    <lineage>
        <taxon>Bacteria</taxon>
        <taxon>Bacillati</taxon>
        <taxon>Actinomycetota</taxon>
        <taxon>Actinomycetes</taxon>
        <taxon>Streptosporangiales</taxon>
        <taxon>Thermomonosporaceae</taxon>
        <taxon>Actinomadura</taxon>
    </lineage>
</organism>
<accession>A0ABN3Q585</accession>
<sequence length="135" mass="14887">MPGSMPGSGGAASLIAPYPIRFTRRSPPSSNVPMSLPSNLNHHGHRVEPRPRGVHSGLLKDVRQARQALRSRSGGAPTPRPARAETTMAQLRLSIEQLERRLARAQEKEIRDAEEAMAARRAWLQEAERTLAEGR</sequence>
<dbReference type="EMBL" id="BAAATD010000009">
    <property type="protein sequence ID" value="GAA2617280.1"/>
    <property type="molecule type" value="Genomic_DNA"/>
</dbReference>
<evidence type="ECO:0000256" key="1">
    <source>
        <dbReference type="SAM" id="Coils"/>
    </source>
</evidence>
<protein>
    <submittedName>
        <fullName evidence="3">Uncharacterized protein</fullName>
    </submittedName>
</protein>
<evidence type="ECO:0000313" key="3">
    <source>
        <dbReference type="EMBL" id="GAA2617280.1"/>
    </source>
</evidence>